<dbReference type="AlphaFoldDB" id="A0A1Y2DZP9"/>
<reference evidence="2 3" key="1">
    <citation type="submission" date="2016-07" db="EMBL/GenBank/DDBJ databases">
        <title>Pervasive Adenine N6-methylation of Active Genes in Fungi.</title>
        <authorList>
            <consortium name="DOE Joint Genome Institute"/>
            <person name="Mondo S.J."/>
            <person name="Dannebaum R.O."/>
            <person name="Kuo R.C."/>
            <person name="Labutti K."/>
            <person name="Haridas S."/>
            <person name="Kuo A."/>
            <person name="Salamov A."/>
            <person name="Ahrendt S.R."/>
            <person name="Lipzen A."/>
            <person name="Sullivan W."/>
            <person name="Andreopoulos W.B."/>
            <person name="Clum A."/>
            <person name="Lindquist E."/>
            <person name="Daum C."/>
            <person name="Ramamoorthy G.K."/>
            <person name="Gryganskyi A."/>
            <person name="Culley D."/>
            <person name="Magnuson J.K."/>
            <person name="James T.Y."/>
            <person name="O'Malley M.A."/>
            <person name="Stajich J.E."/>
            <person name="Spatafora J.W."/>
            <person name="Visel A."/>
            <person name="Grigoriev I.V."/>
        </authorList>
    </citation>
    <scope>NUCLEOTIDE SEQUENCE [LARGE SCALE GENOMIC DNA]</scope>
    <source>
        <strain evidence="2 3">62-1032</strain>
    </source>
</reference>
<comment type="caution">
    <text evidence="2">The sequence shown here is derived from an EMBL/GenBank/DDBJ whole genome shotgun (WGS) entry which is preliminary data.</text>
</comment>
<keyword evidence="3" id="KW-1185">Reference proteome</keyword>
<feature type="region of interest" description="Disordered" evidence="1">
    <location>
        <begin position="51"/>
        <end position="76"/>
    </location>
</feature>
<evidence type="ECO:0000256" key="1">
    <source>
        <dbReference type="SAM" id="MobiDB-lite"/>
    </source>
</evidence>
<feature type="region of interest" description="Disordered" evidence="1">
    <location>
        <begin position="271"/>
        <end position="292"/>
    </location>
</feature>
<dbReference type="EMBL" id="MCGR01000065">
    <property type="protein sequence ID" value="ORY64751.1"/>
    <property type="molecule type" value="Genomic_DNA"/>
</dbReference>
<gene>
    <name evidence="2" type="ORF">BCR35DRAFT_185099</name>
</gene>
<dbReference type="Proteomes" id="UP000193467">
    <property type="component" value="Unassembled WGS sequence"/>
</dbReference>
<feature type="region of interest" description="Disordered" evidence="1">
    <location>
        <begin position="115"/>
        <end position="138"/>
    </location>
</feature>
<protein>
    <submittedName>
        <fullName evidence="2">Uncharacterized protein</fullName>
    </submittedName>
</protein>
<evidence type="ECO:0000313" key="2">
    <source>
        <dbReference type="EMBL" id="ORY64751.1"/>
    </source>
</evidence>
<accession>A0A1Y2DZP9</accession>
<proteinExistence type="predicted"/>
<feature type="compositionally biased region" description="Polar residues" evidence="1">
    <location>
        <begin position="51"/>
        <end position="65"/>
    </location>
</feature>
<name>A0A1Y2DZP9_9BASI</name>
<evidence type="ECO:0000313" key="3">
    <source>
        <dbReference type="Proteomes" id="UP000193467"/>
    </source>
</evidence>
<organism evidence="2 3">
    <name type="scientific">Leucosporidium creatinivorum</name>
    <dbReference type="NCBI Taxonomy" id="106004"/>
    <lineage>
        <taxon>Eukaryota</taxon>
        <taxon>Fungi</taxon>
        <taxon>Dikarya</taxon>
        <taxon>Basidiomycota</taxon>
        <taxon>Pucciniomycotina</taxon>
        <taxon>Microbotryomycetes</taxon>
        <taxon>Leucosporidiales</taxon>
        <taxon>Leucosporidium</taxon>
    </lineage>
</organism>
<dbReference type="InParanoid" id="A0A1Y2DZP9"/>
<sequence length="343" mass="37512">MICVVSFSSAYKQRKQLVVRRFRKRADSLSLFSIVVRGYWQSSTVFSTFTHTPPSAKSTTLSRVQSPGVASPPTECERAEYHRGYFPGGGEGIELYEGRAERIRREIDGDFALLPGGWNGSATPSSAPSPPPSLHEPTTYDFAFTLPTKTQSNFANPSDDPPYDRGRLMNLPRSPPPSFDAGDGGRTGIVEYIIEVLLRTDEPTPSLADLSGPSEELPSFLASFAANGELSSRGFLRSTPSVLVKRITFPFEPYDRHVDSLDSGWQNGVTKTGAVPSLGRDPRDELTGSKLAEGQGSRGWIDANGGLEKWTTYGKDILLKSGALQRVAARLRCEVSFLSARRE</sequence>